<evidence type="ECO:0000313" key="1">
    <source>
        <dbReference type="Proteomes" id="UP000887576"/>
    </source>
</evidence>
<reference evidence="2" key="1">
    <citation type="submission" date="2022-11" db="UniProtKB">
        <authorList>
            <consortium name="WormBaseParasite"/>
        </authorList>
    </citation>
    <scope>IDENTIFICATION</scope>
</reference>
<accession>A0AC34QCN5</accession>
<dbReference type="Proteomes" id="UP000887576">
    <property type="component" value="Unplaced"/>
</dbReference>
<proteinExistence type="predicted"/>
<evidence type="ECO:0000313" key="2">
    <source>
        <dbReference type="WBParaSite" id="JU765_v2.g14966.t1"/>
    </source>
</evidence>
<dbReference type="WBParaSite" id="JU765_v2.g14966.t1">
    <property type="protein sequence ID" value="JU765_v2.g14966.t1"/>
    <property type="gene ID" value="JU765_v2.g14966"/>
</dbReference>
<protein>
    <submittedName>
        <fullName evidence="2">EGF-like domain-containing protein</fullName>
    </submittedName>
</protein>
<sequence>MSVKSQVGLYLNFTVSNFVAYGNGQLTIQPDHQTNISVTGNGQYNGIHQTFIEIVAQHQLMFTLSYVALDVCKQPVFDCVHGTCSANRNTNNPQCTCQGCYSPDPKTGKCTIETNDGCQTGGNTACGDSKYCVPTAYDCSYYCNCPNGLPGCTTNMFCAGLENNTCMSASKFSKDDFAKLDV</sequence>
<organism evidence="1 2">
    <name type="scientific">Panagrolaimus sp. JU765</name>
    <dbReference type="NCBI Taxonomy" id="591449"/>
    <lineage>
        <taxon>Eukaryota</taxon>
        <taxon>Metazoa</taxon>
        <taxon>Ecdysozoa</taxon>
        <taxon>Nematoda</taxon>
        <taxon>Chromadorea</taxon>
        <taxon>Rhabditida</taxon>
        <taxon>Tylenchina</taxon>
        <taxon>Panagrolaimomorpha</taxon>
        <taxon>Panagrolaimoidea</taxon>
        <taxon>Panagrolaimidae</taxon>
        <taxon>Panagrolaimus</taxon>
    </lineage>
</organism>
<name>A0AC34QCN5_9BILA</name>